<keyword evidence="2" id="KW-1185">Reference proteome</keyword>
<evidence type="ECO:0000313" key="1">
    <source>
        <dbReference type="EMBL" id="KAK7020880.1"/>
    </source>
</evidence>
<feature type="non-terminal residue" evidence="1">
    <location>
        <position position="52"/>
    </location>
</feature>
<dbReference type="Proteomes" id="UP001362999">
    <property type="component" value="Unassembled WGS sequence"/>
</dbReference>
<dbReference type="AlphaFoldDB" id="A0AAW0B488"/>
<proteinExistence type="predicted"/>
<feature type="non-terminal residue" evidence="1">
    <location>
        <position position="1"/>
    </location>
</feature>
<evidence type="ECO:0000313" key="2">
    <source>
        <dbReference type="Proteomes" id="UP001362999"/>
    </source>
</evidence>
<name>A0AAW0B488_9AGAR</name>
<organism evidence="1 2">
    <name type="scientific">Favolaschia claudopus</name>
    <dbReference type="NCBI Taxonomy" id="2862362"/>
    <lineage>
        <taxon>Eukaryota</taxon>
        <taxon>Fungi</taxon>
        <taxon>Dikarya</taxon>
        <taxon>Basidiomycota</taxon>
        <taxon>Agaricomycotina</taxon>
        <taxon>Agaricomycetes</taxon>
        <taxon>Agaricomycetidae</taxon>
        <taxon>Agaricales</taxon>
        <taxon>Marasmiineae</taxon>
        <taxon>Mycenaceae</taxon>
        <taxon>Favolaschia</taxon>
    </lineage>
</organism>
<comment type="caution">
    <text evidence="1">The sequence shown here is derived from an EMBL/GenBank/DDBJ whole genome shotgun (WGS) entry which is preliminary data.</text>
</comment>
<protein>
    <submittedName>
        <fullName evidence="1">Uncharacterized protein</fullName>
    </submittedName>
</protein>
<reference evidence="1 2" key="1">
    <citation type="journal article" date="2024" name="J Genomics">
        <title>Draft genome sequencing and assembly of Favolaschia claudopus CIRM-BRFM 2984 isolated from oak limbs.</title>
        <authorList>
            <person name="Navarro D."/>
            <person name="Drula E."/>
            <person name="Chaduli D."/>
            <person name="Cazenave R."/>
            <person name="Ahrendt S."/>
            <person name="Wang J."/>
            <person name="Lipzen A."/>
            <person name="Daum C."/>
            <person name="Barry K."/>
            <person name="Grigoriev I.V."/>
            <person name="Favel A."/>
            <person name="Rosso M.N."/>
            <person name="Martin F."/>
        </authorList>
    </citation>
    <scope>NUCLEOTIDE SEQUENCE [LARGE SCALE GENOMIC DNA]</scope>
    <source>
        <strain evidence="1 2">CIRM-BRFM 2984</strain>
    </source>
</reference>
<dbReference type="EMBL" id="JAWWNJ010000040">
    <property type="protein sequence ID" value="KAK7020880.1"/>
    <property type="molecule type" value="Genomic_DNA"/>
</dbReference>
<sequence length="52" mass="5802">DRIDGPASIFEAGETLESVFASGTTYVFCPAAHRAQILRIFIRHFCEHPLLP</sequence>
<accession>A0AAW0B488</accession>
<gene>
    <name evidence="1" type="ORF">R3P38DRAFT_2415260</name>
</gene>